<reference evidence="3 4" key="1">
    <citation type="submission" date="2021-09" db="EMBL/GenBank/DDBJ databases">
        <title>The complete genome sequence of a new microorganism.</title>
        <authorList>
            <person name="Zi Z."/>
        </authorList>
    </citation>
    <scope>NUCLEOTIDE SEQUENCE [LARGE SCALE GENOMIC DNA]</scope>
    <source>
        <strain evidence="3 4">WGZ8</strain>
    </source>
</reference>
<dbReference type="PROSITE" id="PS51318">
    <property type="entry name" value="TAT"/>
    <property type="match status" value="1"/>
</dbReference>
<dbReference type="EMBL" id="JAIRBM010000025">
    <property type="protein sequence ID" value="MBZ6078984.1"/>
    <property type="molecule type" value="Genomic_DNA"/>
</dbReference>
<sequence>MANSDKNRPFSRRDFLATVAAGTAAYAMPWHPKSAVAATTAEPAPAGAKIAKVRVYPAIGICRVGGSSKWFLAPEVPGLTVQPEGGFKDGAYHIKKQVQRFRVYAFDANDRVIGEVTPGKGRVEWRVHLANTKAAWYGFTNPLDNGDLAPGVPGVMRNAYIVDDAERERMLVIDGGEKMISGASVNIEGGVSAYKFQGRFWDKVSVNLGELRTDEEGRLLVVPPDGKSASPIDAGITSFADNDGWYDDWCDGPVQARVKLADGQVLEAEPAWVACVGPDFVPEIQPISTLFDVVQDLNTKLGWIPKPAKPLSFRKYIYPTFRRVALMEWLTDADRLRQGWLEVGDFSDPRFIDRLADPSGANKAFRESVFALFRNPEKTGPEAFREERLKIPYMLGDGVNFPGSPLQWFQFPALQYSYLKSWATGDFVNDLHDAKADAIGKLEDLPVELQPSALTEAALERCSGGAFHPGVELTYYLRHAPMYSRSYDDKAEPFRIALGGRQSLLQNVGRQLNAEKAFKGTGDVPAPIGRQMPGDLTRWMGLPWQCDAFSCQQVQLQENFPVAVWWPALLPIDVLSEAYYAQVLRADLSAKERIKFLNSRVPWSREVSGLGLHPTDGYWRGITNMISLWERMGFVVKHPGPTDAGKPEGIPEEIFVEVGRAPTMERRIDWKPGHGLLP</sequence>
<dbReference type="Pfam" id="PF17990">
    <property type="entry name" value="LodA_N"/>
    <property type="match status" value="1"/>
</dbReference>
<dbReference type="Pfam" id="PF18417">
    <property type="entry name" value="LodA_C"/>
    <property type="match status" value="1"/>
</dbReference>
<organism evidence="3 4">
    <name type="scientific">Microvirga puerhi</name>
    <dbReference type="NCBI Taxonomy" id="2876078"/>
    <lineage>
        <taxon>Bacteria</taxon>
        <taxon>Pseudomonadati</taxon>
        <taxon>Pseudomonadota</taxon>
        <taxon>Alphaproteobacteria</taxon>
        <taxon>Hyphomicrobiales</taxon>
        <taxon>Methylobacteriaceae</taxon>
        <taxon>Microvirga</taxon>
    </lineage>
</organism>
<protein>
    <submittedName>
        <fullName evidence="3">CTQ-dependent glycine oxidase GoxA</fullName>
    </submittedName>
</protein>
<dbReference type="NCBIfam" id="NF038173">
    <property type="entry name" value="Gly_ox_CTQ_GoxA"/>
    <property type="match status" value="1"/>
</dbReference>
<keyword evidence="4" id="KW-1185">Reference proteome</keyword>
<evidence type="ECO:0000259" key="1">
    <source>
        <dbReference type="Pfam" id="PF17990"/>
    </source>
</evidence>
<evidence type="ECO:0000259" key="2">
    <source>
        <dbReference type="Pfam" id="PF18417"/>
    </source>
</evidence>
<dbReference type="InterPro" id="IPR041168">
    <property type="entry name" value="LodA_N"/>
</dbReference>
<name>A0ABS7VUY2_9HYPH</name>
<accession>A0ABS7VUY2</accession>
<dbReference type="Proteomes" id="UP000704176">
    <property type="component" value="Unassembled WGS sequence"/>
</dbReference>
<feature type="domain" description="L-Lysine epsilon oxidase N-terminal" evidence="1">
    <location>
        <begin position="56"/>
        <end position="275"/>
    </location>
</feature>
<evidence type="ECO:0000313" key="4">
    <source>
        <dbReference type="Proteomes" id="UP000704176"/>
    </source>
</evidence>
<feature type="domain" description="L-lysine epsilon oxidase C-terminal" evidence="2">
    <location>
        <begin position="405"/>
        <end position="555"/>
    </location>
</feature>
<dbReference type="InterPro" id="IPR041173">
    <property type="entry name" value="LodA_C"/>
</dbReference>
<comment type="caution">
    <text evidence="3">The sequence shown here is derived from an EMBL/GenBank/DDBJ whole genome shotgun (WGS) entry which is preliminary data.</text>
</comment>
<proteinExistence type="predicted"/>
<gene>
    <name evidence="3" type="primary">goxA</name>
    <name evidence="3" type="ORF">K9B37_22245</name>
</gene>
<dbReference type="InterPro" id="IPR033798">
    <property type="entry name" value="LodA-like"/>
</dbReference>
<dbReference type="InterPro" id="IPR006311">
    <property type="entry name" value="TAT_signal"/>
</dbReference>
<dbReference type="RefSeq" id="WP_224315735.1">
    <property type="nucleotide sequence ID" value="NZ_JAIRBM010000025.1"/>
</dbReference>
<evidence type="ECO:0000313" key="3">
    <source>
        <dbReference type="EMBL" id="MBZ6078984.1"/>
    </source>
</evidence>
<dbReference type="CDD" id="cd14731">
    <property type="entry name" value="LodA_like_1"/>
    <property type="match status" value="1"/>
</dbReference>